<dbReference type="SUPFAM" id="SSF52540">
    <property type="entry name" value="P-loop containing nucleoside triphosphate hydrolases"/>
    <property type="match status" value="1"/>
</dbReference>
<sequence length="314" mass="37381">MNESKKLLEKFKIIIQKNKLAHVYVFENNDNLVLKSFMFDLVYEFLKKDNYSLFLKKNIKKMICHNFYYLDAYSQNINKEDISNIKSYLNKTSLIEEKKVYVINGIEKISYKVANSLLNFLENPISKNHLGILLTCNRDLVLSTILSRSQIFSLNDNDSKNIFSLNKNPYNNDLNKVFESLLKISDKEKKDDYLVSFKKFFLFFLDSISEKKIVSKLFFYSSNLKQNNSFIDDFLYILISFFLDLYYYKNNLNFIFPKSLLDKSFYNELSSYLIIDILDFLTKLEKTKMILENNFCFIILLIEIEKKIHSENIK</sequence>
<evidence type="ECO:0000313" key="2">
    <source>
        <dbReference type="Proteomes" id="UP000672038"/>
    </source>
</evidence>
<protein>
    <submittedName>
        <fullName evidence="1">DNA polymerase III subunit delta</fullName>
    </submittedName>
</protein>
<name>A0A975ILW8_LOWBP</name>
<dbReference type="InterPro" id="IPR027417">
    <property type="entry name" value="P-loop_NTPase"/>
</dbReference>
<organism evidence="1 2">
    <name type="scientific">Loofah witches'-broom phytoplasma</name>
    <dbReference type="NCBI Taxonomy" id="35773"/>
    <lineage>
        <taxon>Bacteria</taxon>
        <taxon>Bacillati</taxon>
        <taxon>Mycoplasmatota</taxon>
        <taxon>Mollicutes</taxon>
        <taxon>Acholeplasmatales</taxon>
        <taxon>Acholeplasmataceae</taxon>
        <taxon>Candidatus Phytoplasma</taxon>
        <taxon>16SrVIII (Loofah witches'-broom group)</taxon>
    </lineage>
</organism>
<accession>A0A975ILW8</accession>
<dbReference type="RefSeq" id="WP_210954857.1">
    <property type="nucleotide sequence ID" value="NZ_CP054393.1"/>
</dbReference>
<reference evidence="1" key="1">
    <citation type="submission" date="2020-06" db="EMBL/GenBank/DDBJ databases">
        <title>Complete genome sequence of Candidatus Phytoplasma luffae NCHU2019.</title>
        <authorList>
            <person name="Cho S.-T."/>
            <person name="Tan C.-M."/>
            <person name="Li J.-R."/>
            <person name="Chien Y.-Y."/>
            <person name="Chiu Y.-C."/>
            <person name="Yang J.-Y."/>
            <person name="Kuo C.-H."/>
        </authorList>
    </citation>
    <scope>NUCLEOTIDE SEQUENCE</scope>
    <source>
        <strain evidence="1">NCHU2019</strain>
    </source>
</reference>
<dbReference type="Pfam" id="PF13177">
    <property type="entry name" value="DNA_pol3_delta2"/>
    <property type="match status" value="1"/>
</dbReference>
<dbReference type="EMBL" id="CP054393">
    <property type="protein sequence ID" value="QTX02810.1"/>
    <property type="molecule type" value="Genomic_DNA"/>
</dbReference>
<dbReference type="AlphaFoldDB" id="A0A975ILW8"/>
<evidence type="ECO:0000313" key="1">
    <source>
        <dbReference type="EMBL" id="QTX02810.1"/>
    </source>
</evidence>
<gene>
    <name evidence="1" type="primary">holB</name>
    <name evidence="1" type="ORF">LFWB_2400</name>
</gene>
<dbReference type="KEGG" id="pluf:LFWB_2400"/>
<dbReference type="Gene3D" id="3.40.50.300">
    <property type="entry name" value="P-loop containing nucleotide triphosphate hydrolases"/>
    <property type="match status" value="1"/>
</dbReference>
<dbReference type="Proteomes" id="UP000672038">
    <property type="component" value="Chromosome"/>
</dbReference>
<keyword evidence="2" id="KW-1185">Reference proteome</keyword>
<proteinExistence type="predicted"/>